<proteinExistence type="predicted"/>
<evidence type="ECO:0000313" key="2">
    <source>
        <dbReference type="EMBL" id="CAF0917982.1"/>
    </source>
</evidence>
<keyword evidence="1" id="KW-0472">Membrane</keyword>
<name>A0A814AW81_ADIRI</name>
<protein>
    <submittedName>
        <fullName evidence="2">Uncharacterized protein</fullName>
    </submittedName>
</protein>
<dbReference type="PANTHER" id="PTHR33444:SF2">
    <property type="entry name" value="MARVEL DOMAIN-CONTAINING PROTEIN"/>
    <property type="match status" value="1"/>
</dbReference>
<dbReference type="OrthoDB" id="6157510at2759"/>
<accession>A0A814AW81</accession>
<feature type="transmembrane region" description="Helical" evidence="1">
    <location>
        <begin position="108"/>
        <end position="135"/>
    </location>
</feature>
<dbReference type="InterPro" id="IPR040350">
    <property type="entry name" value="TMEM272"/>
</dbReference>
<organism evidence="2 3">
    <name type="scientific">Adineta ricciae</name>
    <name type="common">Rotifer</name>
    <dbReference type="NCBI Taxonomy" id="249248"/>
    <lineage>
        <taxon>Eukaryota</taxon>
        <taxon>Metazoa</taxon>
        <taxon>Spiralia</taxon>
        <taxon>Gnathifera</taxon>
        <taxon>Rotifera</taxon>
        <taxon>Eurotatoria</taxon>
        <taxon>Bdelloidea</taxon>
        <taxon>Adinetida</taxon>
        <taxon>Adinetidae</taxon>
        <taxon>Adineta</taxon>
    </lineage>
</organism>
<evidence type="ECO:0000313" key="3">
    <source>
        <dbReference type="Proteomes" id="UP000663852"/>
    </source>
</evidence>
<dbReference type="EMBL" id="CAJNOJ010000037">
    <property type="protein sequence ID" value="CAF0917982.1"/>
    <property type="molecule type" value="Genomic_DNA"/>
</dbReference>
<keyword evidence="1" id="KW-0812">Transmembrane</keyword>
<keyword evidence="1" id="KW-1133">Transmembrane helix</keyword>
<dbReference type="PANTHER" id="PTHR33444">
    <property type="entry name" value="SI:DKEY-19B23.12-RELATED"/>
    <property type="match status" value="1"/>
</dbReference>
<dbReference type="Proteomes" id="UP000663852">
    <property type="component" value="Unassembled WGS sequence"/>
</dbReference>
<feature type="transmembrane region" description="Helical" evidence="1">
    <location>
        <begin position="147"/>
        <end position="170"/>
    </location>
</feature>
<feature type="transmembrane region" description="Helical" evidence="1">
    <location>
        <begin position="65"/>
        <end position="96"/>
    </location>
</feature>
<dbReference type="AlphaFoldDB" id="A0A814AW81"/>
<reference evidence="2" key="1">
    <citation type="submission" date="2021-02" db="EMBL/GenBank/DDBJ databases">
        <authorList>
            <person name="Nowell W R."/>
        </authorList>
    </citation>
    <scope>NUCLEOTIDE SEQUENCE</scope>
</reference>
<evidence type="ECO:0000256" key="1">
    <source>
        <dbReference type="SAM" id="Phobius"/>
    </source>
</evidence>
<gene>
    <name evidence="2" type="ORF">EDS130_LOCUS10614</name>
</gene>
<comment type="caution">
    <text evidence="2">The sequence shown here is derived from an EMBL/GenBank/DDBJ whole genome shotgun (WGS) entry which is preliminary data.</text>
</comment>
<feature type="transmembrane region" description="Helical" evidence="1">
    <location>
        <begin position="200"/>
        <end position="225"/>
    </location>
</feature>
<sequence length="233" mass="26346">MFDNRQTMMTQEPLPAIYPRPYTSNHRLSVGVPQFSNVFAEPIKHDKLPRQTYDRTKRIRFLPPFLALILRSTYFLVALCIVLVIPILQLVFGIVYLDQCPINVYIPIYLIVTGACGIAAIGLTMVIVIAFVCCIKQDSIAGSCISGCVIGAVVFFIFIMSFFLFGWFIAGNVWVFGAKTTVNFEKENSPYYCHKTLYEFAFWIIIVTYILMVVSCCVSCCRACFQSLTTLKA</sequence>